<dbReference type="PROSITE" id="PS50853">
    <property type="entry name" value="FN3"/>
    <property type="match status" value="2"/>
</dbReference>
<evidence type="ECO:0000256" key="4">
    <source>
        <dbReference type="ARBA" id="ARBA00022692"/>
    </source>
</evidence>
<keyword evidence="3" id="KW-0597">Phosphoprotein</keyword>
<dbReference type="InterPro" id="IPR052672">
    <property type="entry name" value="Type1_Cytokine_Rcpt_Type2"/>
</dbReference>
<keyword evidence="7 14" id="KW-1133">Transmembrane helix</keyword>
<dbReference type="PANTHER" id="PTHR48423:SF1">
    <property type="entry name" value="INTERLEUKIN-27 RECEPTOR SUBUNIT ALPHA"/>
    <property type="match status" value="1"/>
</dbReference>
<dbReference type="SUPFAM" id="SSF49265">
    <property type="entry name" value="Fibronectin type III"/>
    <property type="match status" value="3"/>
</dbReference>
<reference evidence="18" key="7">
    <citation type="submission" date="2015-11" db="UniProtKB">
        <authorList>
            <consortium name="Ensembl"/>
        </authorList>
    </citation>
    <scope>IDENTIFICATION</scope>
    <source>
        <strain evidence="18">Tuebingen</strain>
    </source>
</reference>
<dbReference type="Ensembl" id="ENSDART00000161903.2">
    <property type="protein sequence ID" value="ENSDARP00000133294.1"/>
    <property type="gene ID" value="ENSDARG00000104693.2"/>
</dbReference>
<dbReference type="GO" id="GO:0019955">
    <property type="term" value="F:cytokine binding"/>
    <property type="evidence" value="ECO:0000318"/>
    <property type="project" value="GO_Central"/>
</dbReference>
<keyword evidence="12" id="KW-0393">Immunoglobulin domain</keyword>
<evidence type="ECO:0000256" key="13">
    <source>
        <dbReference type="SAM" id="MobiDB-lite"/>
    </source>
</evidence>
<keyword evidence="8 14" id="KW-0472">Membrane</keyword>
<dbReference type="ZFIN" id="ZDB-GENE-080104-6">
    <property type="gene designation" value="il6st"/>
</dbReference>
<protein>
    <submittedName>
        <fullName evidence="17">Gp130 protein</fullName>
    </submittedName>
    <submittedName>
        <fullName evidence="18">Interleukin 6 cytokine family signal transduce</fullName>
    </submittedName>
    <submittedName>
        <fullName evidence="20">Interleukin-6 receptor subunit beta isoform 1 precursor</fullName>
    </submittedName>
</protein>
<dbReference type="EMBL" id="BX321872">
    <property type="status" value="NOT_ANNOTATED_CDS"/>
    <property type="molecule type" value="Genomic_DNA"/>
</dbReference>
<evidence type="ECO:0000256" key="5">
    <source>
        <dbReference type="ARBA" id="ARBA00022729"/>
    </source>
</evidence>
<dbReference type="GO" id="GO:0004896">
    <property type="term" value="F:cytokine receptor activity"/>
    <property type="evidence" value="ECO:0000318"/>
    <property type="project" value="GO_Central"/>
</dbReference>
<dbReference type="eggNOG" id="ENOG502QXEG">
    <property type="taxonomic scope" value="Eukaryota"/>
</dbReference>
<dbReference type="Gene3D" id="2.60.40.10">
    <property type="entry name" value="Immunoglobulins"/>
    <property type="match status" value="6"/>
</dbReference>
<feature type="domain" description="Fibronectin type-III" evidence="16">
    <location>
        <begin position="231"/>
        <end position="330"/>
    </location>
</feature>
<dbReference type="Proteomes" id="UP000000437">
    <property type="component" value="Chromosome 10"/>
</dbReference>
<evidence type="ECO:0000313" key="20">
    <source>
        <dbReference type="RefSeq" id="NP_001106976.1"/>
    </source>
</evidence>
<dbReference type="FunFam" id="2.60.40.10:FF:000281">
    <property type="entry name" value="Cytokine receptor like factor 1"/>
    <property type="match status" value="1"/>
</dbReference>
<dbReference type="Reactome" id="R-DRE-1059683">
    <property type="pathway name" value="Interleukin-6 signaling"/>
</dbReference>
<dbReference type="CTD" id="3572"/>
<name>A8WH79_DANRE</name>
<dbReference type="RefSeq" id="NP_001106976.1">
    <property type="nucleotide sequence ID" value="NM_001113504.2"/>
</dbReference>
<evidence type="ECO:0000256" key="11">
    <source>
        <dbReference type="ARBA" id="ARBA00023180"/>
    </source>
</evidence>
<dbReference type="Reactome" id="R-DRE-110056">
    <property type="pathway name" value="MAPK3 (ERK1) activation"/>
</dbReference>
<dbReference type="Reactome" id="R-DRE-112411">
    <property type="pathway name" value="MAPK1 (ERK2) activation"/>
</dbReference>
<sequence>MDTSHHWLLVLMLLHYAKGSNSSCVLKILPDSKTKIPVELERNFTATCHLQGGSEFTSNDIKWSFSNKETTDILSKTFYHKINETSVSVTVNLSKNMGHMLMCEASRESLTYMGKCAYGIYLDAGYPPMKPKNLTCIALQRKKDISPDLNCYWEPGLRDPLLATNYTLYAQVGQDLYNSTCKQSLARSCTVNLSTYPVHMTLKVWVEVKNSLGSERSDEHEYDSLSLVKPNPPNVEVKVEEDFPTSFVVKWEYDIEDTTMRFSSAIRYCQVGSSDWKKVPENYTNVHITSYRLQSLEPYTEYVVQMRSIGEHYTIWSEWSSNVTVRTPEAREFPLPFLKCVALCEVVNASLYEQTLDLSILTKPPVKANGKMCNYSLIISQDNQAFESHVIKADQLNQRYSLEVPPEENASIEITAFNSAGGSPKTILFIPRSNDEFLGVASMRWWVHDGKLHVEWGPLKQHPPHGIHISEYLLEWVNEKDVQPQWQRVPKNVNTTILNGNLAKYKQYNISVYPIYKFYYDGRWHFQAGTPVTKPAYVQQGAPEKGPTVTDTISKKNSVTLIWEEIPLDHRYGFIQNYTIFYRTGNAEWQSVLVAANIHSYVLTDLVSERDYVVHIMASTEAGSKNGTDFNFKTMKFADGEVEMIVVLVCLGFLFLSVFTIMLCLRKREVIKKLLWPQVPDPSDSSIAHWSPDFPVKTEMPKEDVSVVEVDVFDGKSLCEEDKVVLPLKKDKYLSEEHSSGIGGSSCMSSPRHSVSDSDEGDSGQTTASTVQYSSVVASGYKGQTPNHQPPTFARSESTQPLLDCEEHPENHPGERNSYFRRGRELEPQSIDEPVFSAVQEEEASPVVDDAPALSYMPQQSGYRPQ</sequence>
<dbReference type="GO" id="GO:0009897">
    <property type="term" value="C:external side of plasma membrane"/>
    <property type="evidence" value="ECO:0000318"/>
    <property type="project" value="GO_Central"/>
</dbReference>
<dbReference type="FunFam" id="2.60.40.10:FF:000542">
    <property type="entry name" value="Interleukin-6 receptor subunit beta"/>
    <property type="match status" value="1"/>
</dbReference>
<reference evidence="20" key="4">
    <citation type="journal article" date="2013" name="Proc. Natl. Acad. Sci. U.S.A.">
        <title>Translational profiling of cardiomyocytes identifies an early Jak1/Stat3 injury response required for zebrafish heart regeneration.</title>
        <authorList>
            <person name="Fang Y."/>
            <person name="Gupta V."/>
            <person name="Karra R."/>
            <person name="Holdway J.E."/>
            <person name="Kikuchi K."/>
            <person name="Poss K.D."/>
        </authorList>
    </citation>
    <scope>NUCLEOTIDE SEQUENCE</scope>
    <source>
        <strain evidence="20">Tuebingen</strain>
    </source>
</reference>
<keyword evidence="6" id="KW-0677">Repeat</keyword>
<dbReference type="ExpressionAtlas" id="A8WH79">
    <property type="expression patterns" value="baseline and differential"/>
</dbReference>
<accession>A0A8M1NH01</accession>
<dbReference type="GO" id="GO:0043235">
    <property type="term" value="C:receptor complex"/>
    <property type="evidence" value="ECO:0000318"/>
    <property type="project" value="GO_Central"/>
</dbReference>
<dbReference type="Bgee" id="ENSDARG00000104693">
    <property type="expression patterns" value="Expressed in cardiac ventricle and 33 other cell types or tissues"/>
</dbReference>
<reference evidence="20" key="8">
    <citation type="journal article" date="2022" name="Cell Rep.">
        <title>Splicing factor deficits render hematopoietic stem and progenitor cells sensitive to STAT3 inhibition.</title>
        <authorList>
            <person name="Potts K.S."/>
            <person name="Cameron R.C."/>
            <person name="Metidji A."/>
            <person name="Ghazale N."/>
            <person name="Wallace L."/>
            <person name="Leal-Cervantes A.I."/>
            <person name="Palumbo R."/>
            <person name="Barajas J.M."/>
            <person name="Gupta V."/>
            <person name="Aluri S."/>
            <person name="Pradhan K."/>
            <person name="Myers J.A."/>
            <person name="McKinstry M."/>
            <person name="Bai X."/>
            <person name="Choudhary G.S."/>
            <person name="Shastri A."/>
            <person name="Verma A."/>
            <person name="Obeng E.A."/>
            <person name="Bowman T.V."/>
        </authorList>
    </citation>
    <scope>NUCLEOTIDE SEQUENCE</scope>
    <source>
        <strain evidence="20">Tuebingen</strain>
    </source>
</reference>
<feature type="chain" id="PRO_5035034946" evidence="15 20">
    <location>
        <begin position="20"/>
        <end position="866"/>
    </location>
</feature>
<dbReference type="InterPro" id="IPR036116">
    <property type="entry name" value="FN3_sf"/>
</dbReference>
<evidence type="ECO:0000256" key="8">
    <source>
        <dbReference type="ARBA" id="ARBA00023136"/>
    </source>
</evidence>
<evidence type="ECO:0000313" key="17">
    <source>
        <dbReference type="EMBL" id="CAI94882.1"/>
    </source>
</evidence>
<reference evidence="20" key="13">
    <citation type="submission" date="2025-04" db="UniProtKB">
        <authorList>
            <consortium name="RefSeq"/>
        </authorList>
    </citation>
    <scope>IDENTIFICATION</scope>
    <source>
        <strain evidence="20">Tuebingen</strain>
    </source>
</reference>
<evidence type="ECO:0000256" key="2">
    <source>
        <dbReference type="ARBA" id="ARBA00008921"/>
    </source>
</evidence>
<reference evidence="20" key="11">
    <citation type="journal article" date="2023" name="Eur. Rev. Med. Pharmacol. Sci.">
        <title>Raspberry ketone glucoside suppresses melanin synthesis through IL6/JAK1/STAT3 signal pathway.</title>
        <authorList>
            <person name="Guo Q.Q."/>
            <person name="Yuan Y.Y."/>
            <person name="Sun T.W."/>
            <person name="Wu S.J."/>
            <person name="Li X.H."/>
            <person name="Zhao H.S."/>
        </authorList>
    </citation>
    <scope>NUCLEOTIDE SEQUENCE</scope>
    <source>
        <strain evidence="20">Tuebingen</strain>
    </source>
</reference>
<evidence type="ECO:0000313" key="18">
    <source>
        <dbReference type="Ensembl" id="ENSDARP00000133294"/>
    </source>
</evidence>
<dbReference type="AGR" id="ZFIN:ZDB-GENE-080104-6"/>
<comment type="similarity">
    <text evidence="2">Belongs to the type I cytokine receptor family. Type 2 subfamily.</text>
</comment>
<evidence type="ECO:0000256" key="7">
    <source>
        <dbReference type="ARBA" id="ARBA00022989"/>
    </source>
</evidence>
<evidence type="ECO:0000313" key="21">
    <source>
        <dbReference type="ZFIN" id="ZDB-GENE-080104-6"/>
    </source>
</evidence>
<feature type="domain" description="Fibronectin type-III" evidence="16">
    <location>
        <begin position="543"/>
        <end position="637"/>
    </location>
</feature>
<feature type="compositionally biased region" description="Polar residues" evidence="13">
    <location>
        <begin position="857"/>
        <end position="866"/>
    </location>
</feature>
<keyword evidence="5 15" id="KW-0732">Signal</keyword>
<keyword evidence="11" id="KW-0325">Glycoprotein</keyword>
<feature type="compositionally biased region" description="Basic and acidic residues" evidence="13">
    <location>
        <begin position="805"/>
        <end position="815"/>
    </location>
</feature>
<evidence type="ECO:0000256" key="10">
    <source>
        <dbReference type="ARBA" id="ARBA00023170"/>
    </source>
</evidence>
<feature type="signal peptide" evidence="15">
    <location>
        <begin position="1"/>
        <end position="19"/>
    </location>
</feature>
<dbReference type="GeneTree" id="ENSGT00940000155603"/>
<dbReference type="EMBL" id="BX294128">
    <property type="status" value="NOT_ANNOTATED_CDS"/>
    <property type="molecule type" value="Genomic_DNA"/>
</dbReference>
<dbReference type="Reactome" id="R-DRE-6788467">
    <property type="pathway name" value="IL-6-type cytokine receptor ligand interactions"/>
</dbReference>
<feature type="transmembrane region" description="Helical" evidence="14">
    <location>
        <begin position="644"/>
        <end position="665"/>
    </location>
</feature>
<evidence type="ECO:0000259" key="16">
    <source>
        <dbReference type="PROSITE" id="PS50853"/>
    </source>
</evidence>
<dbReference type="AlphaFoldDB" id="A8WH79"/>
<evidence type="ECO:0000256" key="6">
    <source>
        <dbReference type="ARBA" id="ARBA00022737"/>
    </source>
</evidence>
<evidence type="ECO:0000256" key="14">
    <source>
        <dbReference type="SAM" id="Phobius"/>
    </source>
</evidence>
<reference evidence="20" key="12">
    <citation type="journal article" date="2023" name="Mol. Neurobiol.">
        <title>High-fat diet feeding triggers a regenerative response in the adult zebrafish brain.</title>
        <authorList>
            <person name="Azbazdar Y."/>
            <person name="Poyraz Y.K."/>
            <person name="Ozalp O."/>
            <person name="Nazli D."/>
            <person name="Ipekgil D."/>
            <person name="Cucun G."/>
            <person name="Ozhan G."/>
        </authorList>
    </citation>
    <scope>NUCLEOTIDE SEQUENCE</scope>
    <source>
        <strain evidence="20">Tuebingen</strain>
    </source>
</reference>
<keyword evidence="19" id="KW-1185">Reference proteome</keyword>
<dbReference type="GeneID" id="100006778"/>
<dbReference type="CDD" id="cd00063">
    <property type="entry name" value="FN3"/>
    <property type="match status" value="2"/>
</dbReference>
<dbReference type="OrthoDB" id="9934532at2759"/>
<evidence type="ECO:0000256" key="12">
    <source>
        <dbReference type="ARBA" id="ARBA00023319"/>
    </source>
</evidence>
<dbReference type="InterPro" id="IPR013783">
    <property type="entry name" value="Ig-like_fold"/>
</dbReference>
<dbReference type="STRING" id="7955.ENSDARP00000133294"/>
<feature type="region of interest" description="Disordered" evidence="13">
    <location>
        <begin position="736"/>
        <end position="866"/>
    </location>
</feature>
<evidence type="ECO:0000256" key="1">
    <source>
        <dbReference type="ARBA" id="ARBA00004479"/>
    </source>
</evidence>
<evidence type="ECO:0000256" key="9">
    <source>
        <dbReference type="ARBA" id="ARBA00023157"/>
    </source>
</evidence>
<dbReference type="PANTHER" id="PTHR48423">
    <property type="entry name" value="INTERLEUKIN-27 RECEPTOR SUBUNIT ALPHA"/>
    <property type="match status" value="1"/>
</dbReference>
<evidence type="ECO:0000256" key="15">
    <source>
        <dbReference type="SAM" id="SignalP"/>
    </source>
</evidence>
<gene>
    <name evidence="18 20 21" type="primary">il6st</name>
    <name evidence="17 20" type="synonym">gp130</name>
    <name evidence="20" type="synonym">sb:eu844</name>
</gene>
<keyword evidence="4 14" id="KW-0812">Transmembrane</keyword>
<keyword evidence="10 20" id="KW-0675">Receptor</keyword>
<evidence type="ECO:0000256" key="3">
    <source>
        <dbReference type="ARBA" id="ARBA00022553"/>
    </source>
</evidence>
<dbReference type="GO" id="GO:0008284">
    <property type="term" value="P:positive regulation of cell population proliferation"/>
    <property type="evidence" value="ECO:0000318"/>
    <property type="project" value="GO_Central"/>
</dbReference>
<dbReference type="GO" id="GO:0019221">
    <property type="term" value="P:cytokine-mediated signaling pathway"/>
    <property type="evidence" value="ECO:0000318"/>
    <property type="project" value="GO_Central"/>
</dbReference>
<keyword evidence="9" id="KW-1015">Disulfide bond</keyword>
<reference evidence="17 20" key="1">
    <citation type="journal article" date="2007" name="BMC Evol. Biol.">
        <title>Evolution of Class I cytokine receptors.</title>
        <authorList>
            <person name="Liongue C."/>
            <person name="Ward A.C."/>
        </authorList>
    </citation>
    <scope>NUCLEOTIDE SEQUENCE</scope>
    <source>
        <strain evidence="20">Tuebingen</strain>
    </source>
</reference>
<reference evidence="20" key="2">
    <citation type="journal article" date="2012" name="Dev. Comp. Immunol.">
        <title>Characterisation, expression and ontogeny of interleukin-6 and its receptors in zebrafish (Danio rerio).</title>
        <authorList>
            <person name="Varela M."/>
            <person name="Dios S."/>
            <person name="Novoa B."/>
            <person name="Figueras A."/>
        </authorList>
    </citation>
    <scope>NUCLEOTIDE SEQUENCE</scope>
    <source>
        <strain evidence="20">Tuebingen</strain>
    </source>
</reference>
<dbReference type="SMART" id="SM00060">
    <property type="entry name" value="FN3"/>
    <property type="match status" value="3"/>
</dbReference>
<feature type="compositionally biased region" description="Polar residues" evidence="13">
    <location>
        <begin position="763"/>
        <end position="787"/>
    </location>
</feature>
<dbReference type="SMR" id="A8WH79"/>
<dbReference type="InterPro" id="IPR003961">
    <property type="entry name" value="FN3_dom"/>
</dbReference>
<reference evidence="20" key="5">
    <citation type="journal article" date="2014" name="J. Immunol.">
        <title>Contrasted innate responses to two viruses in zebrafish: insights into the ancestral repertoire of vertebrate IFN-stimulated genes.</title>
        <authorList>
            <person name="Briolat V."/>
            <person name="Jouneau L."/>
            <person name="Carvalho R."/>
            <person name="Palha N."/>
            <person name="Langevin C."/>
            <person name="Herbomel P."/>
            <person name="Schwartz O."/>
            <person name="Spaink H.P."/>
            <person name="Levraud J.P."/>
            <person name="Boudinot P."/>
        </authorList>
    </citation>
    <scope>NUCLEOTIDE SEQUENCE</scope>
    <source>
        <strain evidence="20">Tuebingen</strain>
    </source>
</reference>
<dbReference type="GO" id="GO:0048680">
    <property type="term" value="P:positive regulation of axon regeneration"/>
    <property type="evidence" value="ECO:0000315"/>
    <property type="project" value="ZFIN"/>
</dbReference>
<accession>A8WH79</accession>
<dbReference type="PaxDb" id="7955-ENSDARP00000046044"/>
<comment type="subcellular location">
    <subcellularLocation>
        <location evidence="1">Membrane</location>
        <topology evidence="1">Single-pass type I membrane protein</topology>
    </subcellularLocation>
</comment>
<reference evidence="20" key="9">
    <citation type="journal article" date="2022" name="Genomics">
        <title>Understanding the complexity of epimorphic regeneration in zebrafish caudal fin tissue: A transcriptomic and proteomic approach.</title>
        <authorList>
            <person name="Banu S."/>
            <person name="Gaur N."/>
            <person name="Nair S."/>
            <person name="Ravikrishnan T."/>
            <person name="Khan S."/>
            <person name="Mani S."/>
            <person name="Bharathi S."/>
            <person name="Mandal K."/>
            <person name="Kuram N.A."/>
            <person name="Vuppaladadium S."/>
            <person name="Ravi R."/>
            <person name="Murthy C.L.N."/>
            <person name="Quoseena M."/>
            <person name="Babu N.S."/>
            <person name="Idris M.M."/>
        </authorList>
    </citation>
    <scope>NUCLEOTIDE SEQUENCE</scope>
    <source>
        <strain evidence="20">Tuebingen</strain>
    </source>
</reference>
<dbReference type="KEGG" id="dre:100006778"/>
<dbReference type="OMA" id="RYILEWC"/>
<reference evidence="20" key="6">
    <citation type="journal article" date="2014" name="J. Neurosci.">
        <title>Jak/Stat signaling stimulates zebrafish optic nerve regeneration and overcomes the inhibitory actions of Socs3 and Sfpq.</title>
        <authorList>
            <person name="Elsaeidi F."/>
            <person name="Bemben M.A."/>
            <person name="Zhao X.F."/>
            <person name="Goldman D."/>
        </authorList>
    </citation>
    <scope>NUCLEOTIDE SEQUENCE</scope>
    <source>
        <strain evidence="20">Tuebingen</strain>
    </source>
</reference>
<reference evidence="18 19" key="3">
    <citation type="journal article" date="2013" name="Nature">
        <title>The zebrafish reference genome sequence and its relationship to the human genome.</title>
        <authorList>
            <consortium name="Genome Reference Consortium Zebrafish"/>
            <person name="Howe K."/>
            <person name="Clark M.D."/>
            <person name="Torroja C.F."/>
            <person name="Torrance J."/>
            <person name="Berthelot C."/>
            <person name="Muffato M."/>
            <person name="Collins J.E."/>
            <person name="Humphray S."/>
            <person name="McLaren K."/>
            <person name="Matthews L."/>
            <person name="McLaren S."/>
            <person name="Sealy I."/>
            <person name="Caccamo M."/>
            <person name="Churcher C."/>
            <person name="Scott C."/>
            <person name="Barrett J.C."/>
            <person name="Koch R."/>
            <person name="Rauch G.J."/>
            <person name="White S."/>
            <person name="Chow W."/>
            <person name="Kilian B."/>
            <person name="Quintais L.T."/>
            <person name="Guerra-Assuncao J.A."/>
            <person name="Zhou Y."/>
            <person name="Gu Y."/>
            <person name="Yen J."/>
            <person name="Vogel J.H."/>
            <person name="Eyre T."/>
            <person name="Redmond S."/>
            <person name="Banerjee R."/>
            <person name="Chi J."/>
            <person name="Fu B."/>
            <person name="Langley E."/>
            <person name="Maguire S.F."/>
            <person name="Laird G.K."/>
            <person name="Lloyd D."/>
            <person name="Kenyon E."/>
            <person name="Donaldson S."/>
            <person name="Sehra H."/>
            <person name="Almeida-King J."/>
            <person name="Loveland J."/>
            <person name="Trevanion S."/>
            <person name="Jones M."/>
            <person name="Quail M."/>
            <person name="Willey D."/>
            <person name="Hunt A."/>
            <person name="Burton J."/>
            <person name="Sims S."/>
            <person name="McLay K."/>
            <person name="Plumb B."/>
            <person name="Davis J."/>
            <person name="Clee C."/>
            <person name="Oliver K."/>
            <person name="Clark R."/>
            <person name="Riddle C."/>
            <person name="Elliot D."/>
            <person name="Eliott D."/>
            <person name="Threadgold G."/>
            <person name="Harden G."/>
            <person name="Ware D."/>
            <person name="Begum S."/>
            <person name="Mortimore B."/>
            <person name="Mortimer B."/>
            <person name="Kerry G."/>
            <person name="Heath P."/>
            <person name="Phillimore B."/>
            <person name="Tracey A."/>
            <person name="Corby N."/>
            <person name="Dunn M."/>
            <person name="Johnson C."/>
            <person name="Wood J."/>
            <person name="Clark S."/>
            <person name="Pelan S."/>
            <person name="Griffiths G."/>
            <person name="Smith M."/>
            <person name="Glithero R."/>
            <person name="Howden P."/>
            <person name="Barker N."/>
            <person name="Lloyd C."/>
            <person name="Stevens C."/>
            <person name="Harley J."/>
            <person name="Holt K."/>
            <person name="Panagiotidis G."/>
            <person name="Lovell J."/>
            <person name="Beasley H."/>
            <person name="Henderson C."/>
            <person name="Gordon D."/>
            <person name="Auger K."/>
            <person name="Wright D."/>
            <person name="Collins J."/>
            <person name="Raisen C."/>
            <person name="Dyer L."/>
            <person name="Leung K."/>
            <person name="Robertson L."/>
            <person name="Ambridge K."/>
            <person name="Leongamornlert D."/>
            <person name="McGuire S."/>
            <person name="Gilderthorp R."/>
            <person name="Griffiths C."/>
            <person name="Manthravadi D."/>
            <person name="Nichol S."/>
            <person name="Barker G."/>
            <person name="Whitehead S."/>
            <person name="Kay M."/>
            <person name="Brown J."/>
            <person name="Murnane C."/>
            <person name="Gray E."/>
            <person name="Humphries M."/>
            <person name="Sycamore N."/>
            <person name="Barker D."/>
            <person name="Saunders D."/>
            <person name="Wallis J."/>
            <person name="Babbage A."/>
            <person name="Hammond S."/>
            <person name="Mashreghi-Mohammadi M."/>
            <person name="Barr L."/>
            <person name="Martin S."/>
            <person name="Wray P."/>
            <person name="Ellington A."/>
            <person name="Matthews N."/>
            <person name="Ellwood M."/>
            <person name="Woodmansey R."/>
            <person name="Clark G."/>
            <person name="Cooper J."/>
            <person name="Cooper J."/>
            <person name="Tromans A."/>
            <person name="Grafham D."/>
            <person name="Skuce C."/>
            <person name="Pandian R."/>
            <person name="Andrews R."/>
            <person name="Harrison E."/>
            <person name="Kimberley A."/>
            <person name="Garnett J."/>
            <person name="Fosker N."/>
            <person name="Hall R."/>
            <person name="Garner P."/>
            <person name="Kelly D."/>
            <person name="Bird C."/>
            <person name="Palmer S."/>
            <person name="Gehring I."/>
            <person name="Berger A."/>
            <person name="Dooley C.M."/>
            <person name="Ersan-Urun Z."/>
            <person name="Eser C."/>
            <person name="Geiger H."/>
            <person name="Geisler M."/>
            <person name="Karotki L."/>
            <person name="Kirn A."/>
            <person name="Konantz J."/>
            <person name="Konantz M."/>
            <person name="Oberlander M."/>
            <person name="Rudolph-Geiger S."/>
            <person name="Teucke M."/>
            <person name="Lanz C."/>
            <person name="Raddatz G."/>
            <person name="Osoegawa K."/>
            <person name="Zhu B."/>
            <person name="Rapp A."/>
            <person name="Widaa S."/>
            <person name="Langford C."/>
            <person name="Yang F."/>
            <person name="Schuster S.C."/>
            <person name="Carter N.P."/>
            <person name="Harrow J."/>
            <person name="Ning Z."/>
            <person name="Herrero J."/>
            <person name="Searle S.M."/>
            <person name="Enright A."/>
            <person name="Geisler R."/>
            <person name="Plasterk R.H."/>
            <person name="Lee C."/>
            <person name="Westerfield M."/>
            <person name="de Jong P.J."/>
            <person name="Zon L.I."/>
            <person name="Postlethwait J.H."/>
            <person name="Nusslein-Volhard C."/>
            <person name="Hubbard T.J."/>
            <person name="Roest Crollius H."/>
            <person name="Rogers J."/>
            <person name="Stemple D.L."/>
        </authorList>
    </citation>
    <scope>NUCLEOTIDE SEQUENCE [LARGE SCALE GENOMIC DNA]</scope>
    <source>
        <strain evidence="18">Tuebingen</strain>
    </source>
</reference>
<organism evidence="17">
    <name type="scientific">Danio rerio</name>
    <name type="common">Zebrafish</name>
    <name type="synonym">Brachydanio rerio</name>
    <dbReference type="NCBI Taxonomy" id="7955"/>
    <lineage>
        <taxon>Eukaryota</taxon>
        <taxon>Metazoa</taxon>
        <taxon>Chordata</taxon>
        <taxon>Craniata</taxon>
        <taxon>Vertebrata</taxon>
        <taxon>Euteleostomi</taxon>
        <taxon>Actinopterygii</taxon>
        <taxon>Neopterygii</taxon>
        <taxon>Teleostei</taxon>
        <taxon>Ostariophysi</taxon>
        <taxon>Cypriniformes</taxon>
        <taxon>Danionidae</taxon>
        <taxon>Danioninae</taxon>
        <taxon>Danio</taxon>
    </lineage>
</organism>
<proteinExistence type="evidence at transcript level"/>
<reference evidence="20" key="10">
    <citation type="journal article" date="2022" name="Microbiol. Spectr.">
        <title>WhiB4 Is Required for the Reactivation of Persistent Infection of Mycobacterium marinum in Zebrafish.</title>
        <authorList>
            <person name="Lin C."/>
            <person name="Tang Y."/>
            <person name="Wang Y."/>
            <person name="Zhang J."/>
            <person name="Li Y."/>
            <person name="Xu S."/>
            <person name="Xia B."/>
            <person name="Zhai Q."/>
            <person name="Li Y."/>
            <person name="Zhang L."/>
            <person name="Liu J."/>
        </authorList>
    </citation>
    <scope>NUCLEOTIDE SEQUENCE</scope>
    <source>
        <strain evidence="20">Tuebingen</strain>
    </source>
</reference>
<dbReference type="EMBL" id="BN000730">
    <property type="protein sequence ID" value="CAI94882.1"/>
    <property type="molecule type" value="mRNA"/>
</dbReference>
<evidence type="ECO:0000313" key="19">
    <source>
        <dbReference type="Proteomes" id="UP000000437"/>
    </source>
</evidence>